<evidence type="ECO:0000256" key="1">
    <source>
        <dbReference type="ARBA" id="ARBA00000900"/>
    </source>
</evidence>
<evidence type="ECO:0000313" key="17">
    <source>
        <dbReference type="EMBL" id="OMO88415.1"/>
    </source>
</evidence>
<proteinExistence type="inferred from homology"/>
<dbReference type="STRING" id="210143.A0A1R3J0R0"/>
<keyword evidence="12 15" id="KW-1133">Transmembrane helix</keyword>
<keyword evidence="18" id="KW-1185">Reference proteome</keyword>
<organism evidence="17 18">
    <name type="scientific">Corchorus capsularis</name>
    <name type="common">Jute</name>
    <dbReference type="NCBI Taxonomy" id="210143"/>
    <lineage>
        <taxon>Eukaryota</taxon>
        <taxon>Viridiplantae</taxon>
        <taxon>Streptophyta</taxon>
        <taxon>Embryophyta</taxon>
        <taxon>Tracheophyta</taxon>
        <taxon>Spermatophyta</taxon>
        <taxon>Magnoliopsida</taxon>
        <taxon>eudicotyledons</taxon>
        <taxon>Gunneridae</taxon>
        <taxon>Pentapetalae</taxon>
        <taxon>rosids</taxon>
        <taxon>malvids</taxon>
        <taxon>Malvales</taxon>
        <taxon>Malvaceae</taxon>
        <taxon>Grewioideae</taxon>
        <taxon>Apeibeae</taxon>
        <taxon>Corchorus</taxon>
    </lineage>
</organism>
<evidence type="ECO:0000256" key="10">
    <source>
        <dbReference type="ARBA" id="ARBA00022786"/>
    </source>
</evidence>
<dbReference type="Proteomes" id="UP000188268">
    <property type="component" value="Unassembled WGS sequence"/>
</dbReference>
<dbReference type="GO" id="GO:0030247">
    <property type="term" value="F:polysaccharide binding"/>
    <property type="evidence" value="ECO:0007669"/>
    <property type="project" value="InterPro"/>
</dbReference>
<evidence type="ECO:0000259" key="16">
    <source>
        <dbReference type="Pfam" id="PF13947"/>
    </source>
</evidence>
<dbReference type="AlphaFoldDB" id="A0A1R3J0R0"/>
<evidence type="ECO:0000256" key="13">
    <source>
        <dbReference type="ARBA" id="ARBA00023136"/>
    </source>
</evidence>
<comment type="similarity">
    <text evidence="14">Belongs to the RING-type zinc finger family. ATL subfamily.</text>
</comment>
<dbReference type="OrthoDB" id="547665at2759"/>
<dbReference type="GO" id="GO:0016020">
    <property type="term" value="C:membrane"/>
    <property type="evidence" value="ECO:0007669"/>
    <property type="project" value="UniProtKB-SubCell"/>
</dbReference>
<comment type="caution">
    <text evidence="17">The sequence shown here is derived from an EMBL/GenBank/DDBJ whole genome shotgun (WGS) entry which is preliminary data.</text>
</comment>
<comment type="catalytic activity">
    <reaction evidence="1">
        <text>S-ubiquitinyl-[E2 ubiquitin-conjugating enzyme]-L-cysteine + [acceptor protein]-L-lysine = [E2 ubiquitin-conjugating enzyme]-L-cysteine + N(6)-ubiquitinyl-[acceptor protein]-L-lysine.</text>
        <dbReference type="EC" id="2.3.2.27"/>
    </reaction>
</comment>
<feature type="transmembrane region" description="Helical" evidence="15">
    <location>
        <begin position="12"/>
        <end position="34"/>
    </location>
</feature>
<comment type="pathway">
    <text evidence="3">Protein modification; protein ubiquitination.</text>
</comment>
<keyword evidence="10" id="KW-0833">Ubl conjugation pathway</keyword>
<dbReference type="PANTHER" id="PTHR46279">
    <property type="entry name" value="RING/U-BOX SUPERFAMILY PROTEIN"/>
    <property type="match status" value="1"/>
</dbReference>
<evidence type="ECO:0000256" key="4">
    <source>
        <dbReference type="ARBA" id="ARBA00012483"/>
    </source>
</evidence>
<keyword evidence="6 15" id="KW-0812">Transmembrane</keyword>
<keyword evidence="5" id="KW-0808">Transferase</keyword>
<evidence type="ECO:0000256" key="6">
    <source>
        <dbReference type="ARBA" id="ARBA00022692"/>
    </source>
</evidence>
<dbReference type="GO" id="GO:0061630">
    <property type="term" value="F:ubiquitin protein ligase activity"/>
    <property type="evidence" value="ECO:0007669"/>
    <property type="project" value="UniProtKB-EC"/>
</dbReference>
<keyword evidence="13 15" id="KW-0472">Membrane</keyword>
<dbReference type="PANTHER" id="PTHR46279:SF9">
    <property type="entry name" value="OS01G0116300 PROTEIN"/>
    <property type="match status" value="1"/>
</dbReference>
<keyword evidence="9" id="KW-0863">Zinc-finger</keyword>
<dbReference type="InterPro" id="IPR025287">
    <property type="entry name" value="WAK_GUB"/>
</dbReference>
<gene>
    <name evidence="17" type="ORF">CCACVL1_08405</name>
</gene>
<keyword evidence="7" id="KW-0479">Metal-binding</keyword>
<dbReference type="EC" id="2.3.2.27" evidence="4"/>
<evidence type="ECO:0000256" key="5">
    <source>
        <dbReference type="ARBA" id="ARBA00022679"/>
    </source>
</evidence>
<evidence type="ECO:0000256" key="9">
    <source>
        <dbReference type="ARBA" id="ARBA00022771"/>
    </source>
</evidence>
<dbReference type="OMA" id="VNKDENW"/>
<feature type="domain" description="Wall-associated receptor kinase galacturonan-binding" evidence="16">
    <location>
        <begin position="38"/>
        <end position="108"/>
    </location>
</feature>
<name>A0A1R3J0R0_COCAP</name>
<dbReference type="InterPro" id="IPR046948">
    <property type="entry name" value="ATL20-22-like"/>
</dbReference>
<reference evidence="17 18" key="1">
    <citation type="submission" date="2013-09" db="EMBL/GenBank/DDBJ databases">
        <title>Corchorus capsularis genome sequencing.</title>
        <authorList>
            <person name="Alam M."/>
            <person name="Haque M.S."/>
            <person name="Islam M.S."/>
            <person name="Emdad E.M."/>
            <person name="Islam M.M."/>
            <person name="Ahmed B."/>
            <person name="Halim A."/>
            <person name="Hossen Q.M.M."/>
            <person name="Hossain M.Z."/>
            <person name="Ahmed R."/>
            <person name="Khan M.M."/>
            <person name="Islam R."/>
            <person name="Rashid M.M."/>
            <person name="Khan S.A."/>
            <person name="Rahman M.S."/>
            <person name="Alam M."/>
        </authorList>
    </citation>
    <scope>NUCLEOTIDE SEQUENCE [LARGE SCALE GENOMIC DNA]</scope>
    <source>
        <strain evidence="18">cv. CVL-1</strain>
        <tissue evidence="17">Whole seedling</tissue>
    </source>
</reference>
<comment type="subcellular location">
    <subcellularLocation>
        <location evidence="2">Membrane</location>
        <topology evidence="2">Single-pass membrane protein</topology>
    </subcellularLocation>
</comment>
<evidence type="ECO:0000256" key="8">
    <source>
        <dbReference type="ARBA" id="ARBA00022729"/>
    </source>
</evidence>
<dbReference type="GO" id="GO:0008270">
    <property type="term" value="F:zinc ion binding"/>
    <property type="evidence" value="ECO:0007669"/>
    <property type="project" value="UniProtKB-KW"/>
</dbReference>
<evidence type="ECO:0000256" key="11">
    <source>
        <dbReference type="ARBA" id="ARBA00022833"/>
    </source>
</evidence>
<evidence type="ECO:0000256" key="12">
    <source>
        <dbReference type="ARBA" id="ARBA00022989"/>
    </source>
</evidence>
<dbReference type="EMBL" id="AWWV01009002">
    <property type="protein sequence ID" value="OMO88415.1"/>
    <property type="molecule type" value="Genomic_DNA"/>
</dbReference>
<evidence type="ECO:0000256" key="15">
    <source>
        <dbReference type="SAM" id="Phobius"/>
    </source>
</evidence>
<dbReference type="Pfam" id="PF13947">
    <property type="entry name" value="GUB_WAK_bind"/>
    <property type="match status" value="1"/>
</dbReference>
<evidence type="ECO:0000256" key="3">
    <source>
        <dbReference type="ARBA" id="ARBA00004906"/>
    </source>
</evidence>
<keyword evidence="8" id="KW-0732">Signal</keyword>
<keyword evidence="11" id="KW-0862">Zinc</keyword>
<evidence type="ECO:0000313" key="18">
    <source>
        <dbReference type="Proteomes" id="UP000188268"/>
    </source>
</evidence>
<accession>A0A1R3J0R0</accession>
<evidence type="ECO:0000256" key="7">
    <source>
        <dbReference type="ARBA" id="ARBA00022723"/>
    </source>
</evidence>
<evidence type="ECO:0000256" key="14">
    <source>
        <dbReference type="ARBA" id="ARBA00024209"/>
    </source>
</evidence>
<protein>
    <recommendedName>
        <fullName evidence="4">RING-type E3 ubiquitin transferase</fullName>
        <ecNumber evidence="4">2.3.2.27</ecNumber>
    </recommendedName>
</protein>
<dbReference type="Gramene" id="OMO88415">
    <property type="protein sequence ID" value="OMO88415"/>
    <property type="gene ID" value="CCACVL1_08405"/>
</dbReference>
<evidence type="ECO:0000256" key="2">
    <source>
        <dbReference type="ARBA" id="ARBA00004167"/>
    </source>
</evidence>
<sequence length="269" mass="30521">MGEVRLGLNDNFVIIKLIYLLLCSVLSAVNVASIPDECEVSWCKKHHEPSVRFPFRLQHRQPPRCGYPHPGFQLSCSENGQTLLNFPPAMKLVVTHIDYKAQRIHLYDPANCLWRQFSGLNSSAFPFYSWDEPEVDAYTLFNCSSDDESLYQTSTRIPCLTIPGYQIIALPSDSNAYADNLLNCSNIGNFSAPIYPWLTGRFQLPWKEPNCGECEMEGKGCRLKRNSTQDQTECFYIPSHHMGVGEKLMIAGKWGFSCPLQFVDKYDAA</sequence>